<evidence type="ECO:0000313" key="10">
    <source>
        <dbReference type="Proteomes" id="UP000234881"/>
    </source>
</evidence>
<evidence type="ECO:0008006" key="11">
    <source>
        <dbReference type="Google" id="ProtNLM"/>
    </source>
</evidence>
<keyword evidence="4 8" id="KW-0812">Transmembrane</keyword>
<dbReference type="PANTHER" id="PTHR37937:SF1">
    <property type="entry name" value="CONJUGATIVE TRANSFER: DNA TRANSPORT"/>
    <property type="match status" value="1"/>
</dbReference>
<evidence type="ECO:0000256" key="7">
    <source>
        <dbReference type="SAM" id="MobiDB-lite"/>
    </source>
</evidence>
<organism evidence="9 10">
    <name type="scientific">Cohaesibacter celericrescens</name>
    <dbReference type="NCBI Taxonomy" id="2067669"/>
    <lineage>
        <taxon>Bacteria</taxon>
        <taxon>Pseudomonadati</taxon>
        <taxon>Pseudomonadota</taxon>
        <taxon>Alphaproteobacteria</taxon>
        <taxon>Hyphomicrobiales</taxon>
        <taxon>Cohaesibacteraceae</taxon>
    </lineage>
</organism>
<evidence type="ECO:0000256" key="2">
    <source>
        <dbReference type="ARBA" id="ARBA00008806"/>
    </source>
</evidence>
<feature type="transmembrane region" description="Helical" evidence="8">
    <location>
        <begin position="653"/>
        <end position="677"/>
    </location>
</feature>
<evidence type="ECO:0000256" key="8">
    <source>
        <dbReference type="SAM" id="Phobius"/>
    </source>
</evidence>
<evidence type="ECO:0000256" key="5">
    <source>
        <dbReference type="ARBA" id="ARBA00022989"/>
    </source>
</evidence>
<evidence type="ECO:0000256" key="4">
    <source>
        <dbReference type="ARBA" id="ARBA00022692"/>
    </source>
</evidence>
<dbReference type="GO" id="GO:0005886">
    <property type="term" value="C:plasma membrane"/>
    <property type="evidence" value="ECO:0007669"/>
    <property type="project" value="UniProtKB-SubCell"/>
</dbReference>
<keyword evidence="6 8" id="KW-0472">Membrane</keyword>
<protein>
    <recommendedName>
        <fullName evidence="11">Conjugal transfer protein TraG</fullName>
    </recommendedName>
</protein>
<accession>A0A2N5XPJ1</accession>
<keyword evidence="5 8" id="KW-1133">Transmembrane helix</keyword>
<keyword evidence="10" id="KW-1185">Reference proteome</keyword>
<dbReference type="PANTHER" id="PTHR37937">
    <property type="entry name" value="CONJUGATIVE TRANSFER: DNA TRANSPORT"/>
    <property type="match status" value="1"/>
</dbReference>
<keyword evidence="3" id="KW-1003">Cell membrane</keyword>
<dbReference type="Gene3D" id="3.40.50.300">
    <property type="entry name" value="P-loop containing nucleotide triphosphate hydrolases"/>
    <property type="match status" value="1"/>
</dbReference>
<evidence type="ECO:0000256" key="3">
    <source>
        <dbReference type="ARBA" id="ARBA00022475"/>
    </source>
</evidence>
<dbReference type="Pfam" id="PF02534">
    <property type="entry name" value="T4SS-DNA_transf"/>
    <property type="match status" value="2"/>
</dbReference>
<gene>
    <name evidence="9" type="ORF">C0081_16305</name>
</gene>
<evidence type="ECO:0000256" key="1">
    <source>
        <dbReference type="ARBA" id="ARBA00004651"/>
    </source>
</evidence>
<dbReference type="InterPro" id="IPR003688">
    <property type="entry name" value="TraG/VirD4"/>
</dbReference>
<sequence>MNNGNAPVINPNHRTSVDKQGGKAMPDTNWMAELMTGLEELRERPLGTAAWHRFPANACPRFSDGDFWLMRDDQDRPIGIRDGRHIFVNGGARGGKGASVIIPNLSVWQGSAVVIDPKGENAIVTARRRGDGSAYCTGLGQKILILDPFHTVHRDGDQFGDLKAAFNPLDMLHPDIPESIDDAARIADAMIIKASSGDPFWEDAARTLIKAVILHVVSAQDYEPHQRNLITLRRLLLAGEADMRRMLENDAADHIPSGFELLFEGMRRNPAFGGIVASSGEQLANLSDQSPKTLASLMQVASTNTEFLDSPAMQEVLTRSDFDLSELKLNPNGVTLYLSLPQRFMTTHHRWLRMMTSMVITEMERIKQQPACGHAVLMVLDEFAGLDRMPTIENAAAQIAGFGVKMMFVTQTLVQLKSVYKDNWETFLANSGVRLFFGNDDHFTRDYVSKLIGEHEVIRTAKNNSRSNGYTYGTGSSFSEGFSTSKGYGENSSSTWGPGMQGSSQRGHSTSSTTTRTMTTTTSRNDSTTRTTSQGETENIHKRPLLTPDEIGRAFGTRENPRAVALLSGEQPLLLKRCAYYSDPVFAGKFDPHPDHKKPKTLYVQQVERNEALARETQKLINDISAADRRAKRLEWEKWNKERINKIKHRIKVAILTTAAWGSGFGVLLLGSAIGFLQTAPKHLNPVQALLQLPVTDLRAMWGHLVTGMPALIWIGSVVMLFIGIGQTWKHRATLKSRIEKRVFDQ</sequence>
<comment type="subcellular location">
    <subcellularLocation>
        <location evidence="1">Cell membrane</location>
        <topology evidence="1">Multi-pass membrane protein</topology>
    </subcellularLocation>
</comment>
<name>A0A2N5XPJ1_9HYPH</name>
<comment type="similarity">
    <text evidence="2">Belongs to the VirD4/TraG family.</text>
</comment>
<dbReference type="Gene3D" id="1.10.8.80">
    <property type="entry name" value="Magnesium chelatase subunit I, C-Terminal domain"/>
    <property type="match status" value="1"/>
</dbReference>
<dbReference type="SUPFAM" id="SSF52540">
    <property type="entry name" value="P-loop containing nucleoside triphosphate hydrolases"/>
    <property type="match status" value="1"/>
</dbReference>
<feature type="region of interest" description="Disordered" evidence="7">
    <location>
        <begin position="483"/>
        <end position="546"/>
    </location>
</feature>
<feature type="region of interest" description="Disordered" evidence="7">
    <location>
        <begin position="1"/>
        <end position="25"/>
    </location>
</feature>
<proteinExistence type="inferred from homology"/>
<dbReference type="Proteomes" id="UP000234881">
    <property type="component" value="Unassembled WGS sequence"/>
</dbReference>
<dbReference type="InterPro" id="IPR051539">
    <property type="entry name" value="T4SS-coupling_protein"/>
</dbReference>
<comment type="caution">
    <text evidence="9">The sequence shown here is derived from an EMBL/GenBank/DDBJ whole genome shotgun (WGS) entry which is preliminary data.</text>
</comment>
<feature type="compositionally biased region" description="Low complexity" evidence="7">
    <location>
        <begin position="503"/>
        <end position="533"/>
    </location>
</feature>
<evidence type="ECO:0000313" key="9">
    <source>
        <dbReference type="EMBL" id="PLW76436.1"/>
    </source>
</evidence>
<reference evidence="9 10" key="1">
    <citation type="submission" date="2018-01" db="EMBL/GenBank/DDBJ databases">
        <title>The draft genome sequence of Cohaesibacter sp. H1304.</title>
        <authorList>
            <person name="Wang N.-N."/>
            <person name="Du Z.-J."/>
        </authorList>
    </citation>
    <scope>NUCLEOTIDE SEQUENCE [LARGE SCALE GENOMIC DNA]</scope>
    <source>
        <strain evidence="9 10">H1304</strain>
    </source>
</reference>
<dbReference type="EMBL" id="PKUQ01000031">
    <property type="protein sequence ID" value="PLW76436.1"/>
    <property type="molecule type" value="Genomic_DNA"/>
</dbReference>
<dbReference type="OrthoDB" id="9759295at2"/>
<dbReference type="AlphaFoldDB" id="A0A2N5XPJ1"/>
<evidence type="ECO:0000256" key="6">
    <source>
        <dbReference type="ARBA" id="ARBA00023136"/>
    </source>
</evidence>
<dbReference type="InterPro" id="IPR027417">
    <property type="entry name" value="P-loop_NTPase"/>
</dbReference>
<feature type="transmembrane region" description="Helical" evidence="8">
    <location>
        <begin position="711"/>
        <end position="729"/>
    </location>
</feature>
<dbReference type="CDD" id="cd01127">
    <property type="entry name" value="TrwB_TraG_TraD_VirD4"/>
    <property type="match status" value="2"/>
</dbReference>